<organism evidence="8 9">
    <name type="scientific">Camelliibacillus cellulosilyticus</name>
    <dbReference type="NCBI Taxonomy" id="2174486"/>
    <lineage>
        <taxon>Bacteria</taxon>
        <taxon>Bacillati</taxon>
        <taxon>Bacillota</taxon>
        <taxon>Bacilli</taxon>
        <taxon>Bacillales</taxon>
        <taxon>Sporolactobacillaceae</taxon>
        <taxon>Camelliibacillus</taxon>
    </lineage>
</organism>
<dbReference type="Pfam" id="PF07195">
    <property type="entry name" value="FliD_C"/>
    <property type="match status" value="1"/>
</dbReference>
<evidence type="ECO:0000259" key="6">
    <source>
        <dbReference type="Pfam" id="PF02465"/>
    </source>
</evidence>
<evidence type="ECO:0000256" key="5">
    <source>
        <dbReference type="RuleBase" id="RU362066"/>
    </source>
</evidence>
<feature type="domain" description="Flagellar hook-associated protein 2 C-terminal" evidence="7">
    <location>
        <begin position="332"/>
        <end position="593"/>
    </location>
</feature>
<evidence type="ECO:0000259" key="7">
    <source>
        <dbReference type="Pfam" id="PF07195"/>
    </source>
</evidence>
<dbReference type="PANTHER" id="PTHR30288">
    <property type="entry name" value="FLAGELLAR CAP/ASSEMBLY PROTEIN FLID"/>
    <property type="match status" value="1"/>
</dbReference>
<keyword evidence="8" id="KW-0966">Cell projection</keyword>
<comment type="similarity">
    <text evidence="1 5">Belongs to the FliD family.</text>
</comment>
<dbReference type="InterPro" id="IPR040026">
    <property type="entry name" value="FliD"/>
</dbReference>
<keyword evidence="5" id="KW-0964">Secreted</keyword>
<dbReference type="Pfam" id="PF02465">
    <property type="entry name" value="FliD_N"/>
    <property type="match status" value="1"/>
</dbReference>
<reference evidence="9" key="1">
    <citation type="journal article" date="2019" name="Int. J. Syst. Evol. Microbiol.">
        <title>The Global Catalogue of Microorganisms (GCM) 10K type strain sequencing project: providing services to taxonomists for standard genome sequencing and annotation.</title>
        <authorList>
            <consortium name="The Broad Institute Genomics Platform"/>
            <consortium name="The Broad Institute Genome Sequencing Center for Infectious Disease"/>
            <person name="Wu L."/>
            <person name="Ma J."/>
        </authorList>
    </citation>
    <scope>NUCLEOTIDE SEQUENCE [LARGE SCALE GENOMIC DNA]</scope>
    <source>
        <strain evidence="9">CGMCC 1.16306</strain>
    </source>
</reference>
<keyword evidence="9" id="KW-1185">Reference proteome</keyword>
<comment type="subcellular location">
    <subcellularLocation>
        <location evidence="5">Secreted</location>
    </subcellularLocation>
    <subcellularLocation>
        <location evidence="5">Bacterial flagellum</location>
    </subcellularLocation>
</comment>
<comment type="caution">
    <text evidence="8">The sequence shown here is derived from an EMBL/GenBank/DDBJ whole genome shotgun (WGS) entry which is preliminary data.</text>
</comment>
<evidence type="ECO:0000256" key="4">
    <source>
        <dbReference type="ARBA" id="ARBA00023143"/>
    </source>
</evidence>
<name>A0ABV9GJT4_9BACL</name>
<keyword evidence="8" id="KW-0969">Cilium</keyword>
<evidence type="ECO:0000256" key="1">
    <source>
        <dbReference type="ARBA" id="ARBA00009764"/>
    </source>
</evidence>
<evidence type="ECO:0000256" key="3">
    <source>
        <dbReference type="ARBA" id="ARBA00023054"/>
    </source>
</evidence>
<protein>
    <recommendedName>
        <fullName evidence="5">Flagellar hook-associated protein 2</fullName>
        <shortName evidence="5">HAP2</shortName>
    </recommendedName>
    <alternativeName>
        <fullName evidence="5">Flagellar cap protein</fullName>
    </alternativeName>
</protein>
<proteinExistence type="inferred from homology"/>
<feature type="domain" description="Flagellar hook-associated protein 2 N-terminal" evidence="6">
    <location>
        <begin position="21"/>
        <end position="116"/>
    </location>
</feature>
<comment type="subunit">
    <text evidence="2 5">Homopentamer.</text>
</comment>
<dbReference type="RefSeq" id="WP_376845607.1">
    <property type="nucleotide sequence ID" value="NZ_JBHSFW010000002.1"/>
</dbReference>
<gene>
    <name evidence="8" type="ORF">ACFO4N_07410</name>
</gene>
<keyword evidence="3" id="KW-0175">Coiled coil</keyword>
<keyword evidence="4 5" id="KW-0975">Bacterial flagellum</keyword>
<evidence type="ECO:0000313" key="9">
    <source>
        <dbReference type="Proteomes" id="UP001596022"/>
    </source>
</evidence>
<dbReference type="InterPro" id="IPR003481">
    <property type="entry name" value="FliD_N"/>
</dbReference>
<keyword evidence="8" id="KW-0282">Flagellum</keyword>
<sequence length="606" mass="67276">MVNPLSSSLSSGPMRMFGLASGLDIDSMVEKLMTAERQPLFQMQQQEQRLEWKRDTYRDMNALLLDLRNATLNMSLQSSFLTKKATSTNQDLVSVVAGSGAPNTTFTLTNAEMATAARNVSQNKIADADFDSSKSLWAMRDQLNFGSPFQDLVTEEVNGENIKADQTGKSFKLDHSYIVDDKNTTTIKVNGEVYNVSFSQSEFDQDKSENKVLVDPTTGKLTFNHDIDKDSEITADYSYGTPSDIKFSITTADKDGKPVKHDFNFSASTSLDTILKRVSSEAGVTAFYDTASGKVSITRNQTGDYLQGSEMQFDGSFLTDILQLDSDNEVGGTDAKVTINGLETTRHDNTFTFNNVTFTLKDDIPASQKVTVSVTDDSDGIFDNIKNWVDKYNDTIKKINDKLGEPVYRDYPPLTSDQKKDMKDDDIKLWNEKAQSGMLSDDNILRSALTQFRTQLYTKVNGVDDGFNQLASIGITTSSDYKDHGKLVIDEDKLKQAIAENPEAVMNLFTKTGNTEGDQGIMKRLTDSMKKAMDSVKQKAGSEGNANNQFAIGLNIQDYEARIKAFQDHLTDVQTRYYQQFTAMEQAIQQANQQSAFLMNNLGGGS</sequence>
<dbReference type="Proteomes" id="UP001596022">
    <property type="component" value="Unassembled WGS sequence"/>
</dbReference>
<dbReference type="PANTHER" id="PTHR30288:SF0">
    <property type="entry name" value="FLAGELLAR HOOK-ASSOCIATED PROTEIN 2"/>
    <property type="match status" value="1"/>
</dbReference>
<dbReference type="NCBIfam" id="NF005833">
    <property type="entry name" value="PRK07737.1"/>
    <property type="match status" value="1"/>
</dbReference>
<accession>A0ABV9GJT4</accession>
<dbReference type="EMBL" id="JBHSFW010000002">
    <property type="protein sequence ID" value="MFC4618562.1"/>
    <property type="molecule type" value="Genomic_DNA"/>
</dbReference>
<comment type="function">
    <text evidence="5">Required for morphogenesis and for the elongation of the flagellar filament by facilitating polymerization of the flagellin monomers at the tip of growing filament. Forms a capping structure, which prevents flagellin subunits (transported through the central channel of the flagellum) from leaking out without polymerization at the distal end.</text>
</comment>
<evidence type="ECO:0000313" key="8">
    <source>
        <dbReference type="EMBL" id="MFC4618562.1"/>
    </source>
</evidence>
<evidence type="ECO:0000256" key="2">
    <source>
        <dbReference type="ARBA" id="ARBA00011255"/>
    </source>
</evidence>
<dbReference type="InterPro" id="IPR010809">
    <property type="entry name" value="FliD_C"/>
</dbReference>